<dbReference type="PANTHER" id="PTHR43626:SF4">
    <property type="entry name" value="GCN5-RELATED N-ACETYLTRANSFERASE 2, CHLOROPLASTIC"/>
    <property type="match status" value="1"/>
</dbReference>
<dbReference type="GO" id="GO:0005737">
    <property type="term" value="C:cytoplasm"/>
    <property type="evidence" value="ECO:0007669"/>
    <property type="project" value="TreeGrafter"/>
</dbReference>
<evidence type="ECO:0000259" key="3">
    <source>
        <dbReference type="PROSITE" id="PS51186"/>
    </source>
</evidence>
<name>A0A7S7SHN4_PALFE</name>
<reference evidence="4 5" key="1">
    <citation type="submission" date="2020-10" db="EMBL/GenBank/DDBJ databases">
        <title>Complete genome sequence of Paludibaculum fermentans P105T, a facultatively anaerobic acidobacterium capable of dissimilatory Fe(III) reduction.</title>
        <authorList>
            <person name="Dedysh S.N."/>
            <person name="Beletsky A.V."/>
            <person name="Kulichevskaya I.S."/>
            <person name="Mardanov A.V."/>
            <person name="Ravin N.V."/>
        </authorList>
    </citation>
    <scope>NUCLEOTIDE SEQUENCE [LARGE SCALE GENOMIC DNA]</scope>
    <source>
        <strain evidence="4 5">P105</strain>
    </source>
</reference>
<accession>A0A7S7SHN4</accession>
<protein>
    <submittedName>
        <fullName evidence="4">N-acetyltransferase</fullName>
    </submittedName>
</protein>
<dbReference type="CDD" id="cd04301">
    <property type="entry name" value="NAT_SF"/>
    <property type="match status" value="1"/>
</dbReference>
<dbReference type="InterPro" id="IPR045039">
    <property type="entry name" value="NSI-like"/>
</dbReference>
<sequence length="177" mass="20025">MTLRKARMVDIPAILKLINDYARQGIMLPRNEFELSEGIRDFTVLYEGDRLLGCAALHFYGPTMAEVRSLAVLPDAKGTGAGRALMDALENEAREYDLGALFAFTYVPRFFDKMGYHEVDRGELPLKAWKDCLRCPKFQACDEIAVFKALKPETSLPSLSRPVVEETLIQIPVFRHN</sequence>
<organism evidence="4 5">
    <name type="scientific">Paludibaculum fermentans</name>
    <dbReference type="NCBI Taxonomy" id="1473598"/>
    <lineage>
        <taxon>Bacteria</taxon>
        <taxon>Pseudomonadati</taxon>
        <taxon>Acidobacteriota</taxon>
        <taxon>Terriglobia</taxon>
        <taxon>Bryobacterales</taxon>
        <taxon>Bryobacteraceae</taxon>
        <taxon>Paludibaculum</taxon>
    </lineage>
</organism>
<dbReference type="PROSITE" id="PS51186">
    <property type="entry name" value="GNAT"/>
    <property type="match status" value="1"/>
</dbReference>
<keyword evidence="2" id="KW-0012">Acyltransferase</keyword>
<evidence type="ECO:0000313" key="4">
    <source>
        <dbReference type="EMBL" id="QOY85149.1"/>
    </source>
</evidence>
<dbReference type="Gene3D" id="3.40.630.30">
    <property type="match status" value="1"/>
</dbReference>
<dbReference type="Proteomes" id="UP000593892">
    <property type="component" value="Chromosome"/>
</dbReference>
<feature type="domain" description="N-acetyltransferase" evidence="3">
    <location>
        <begin position="1"/>
        <end position="136"/>
    </location>
</feature>
<keyword evidence="1 4" id="KW-0808">Transferase</keyword>
<dbReference type="SUPFAM" id="SSF55729">
    <property type="entry name" value="Acyl-CoA N-acyltransferases (Nat)"/>
    <property type="match status" value="1"/>
</dbReference>
<dbReference type="KEGG" id="pfer:IRI77_20145"/>
<proteinExistence type="predicted"/>
<dbReference type="Pfam" id="PF00583">
    <property type="entry name" value="Acetyltransf_1"/>
    <property type="match status" value="1"/>
</dbReference>
<dbReference type="GO" id="GO:0008080">
    <property type="term" value="F:N-acetyltransferase activity"/>
    <property type="evidence" value="ECO:0007669"/>
    <property type="project" value="InterPro"/>
</dbReference>
<evidence type="ECO:0000256" key="1">
    <source>
        <dbReference type="ARBA" id="ARBA00022679"/>
    </source>
</evidence>
<keyword evidence="5" id="KW-1185">Reference proteome</keyword>
<dbReference type="PANTHER" id="PTHR43626">
    <property type="entry name" value="ACYL-COA N-ACYLTRANSFERASE"/>
    <property type="match status" value="1"/>
</dbReference>
<gene>
    <name evidence="4" type="ORF">IRI77_20145</name>
</gene>
<dbReference type="RefSeq" id="WP_194446819.1">
    <property type="nucleotide sequence ID" value="NZ_CP063849.1"/>
</dbReference>
<dbReference type="AlphaFoldDB" id="A0A7S7SHN4"/>
<evidence type="ECO:0000256" key="2">
    <source>
        <dbReference type="ARBA" id="ARBA00023315"/>
    </source>
</evidence>
<dbReference type="InterPro" id="IPR016181">
    <property type="entry name" value="Acyl_CoA_acyltransferase"/>
</dbReference>
<dbReference type="InterPro" id="IPR000182">
    <property type="entry name" value="GNAT_dom"/>
</dbReference>
<evidence type="ECO:0000313" key="5">
    <source>
        <dbReference type="Proteomes" id="UP000593892"/>
    </source>
</evidence>
<dbReference type="EMBL" id="CP063849">
    <property type="protein sequence ID" value="QOY85149.1"/>
    <property type="molecule type" value="Genomic_DNA"/>
</dbReference>
<dbReference type="NCBIfam" id="NF005840">
    <property type="entry name" value="PRK07757.1"/>
    <property type="match status" value="1"/>
</dbReference>